<keyword evidence="6 7" id="KW-0275">Fatty acid biosynthesis</keyword>
<dbReference type="AlphaFoldDB" id="L0R5H3"/>
<dbReference type="Gene3D" id="1.10.1200.10">
    <property type="entry name" value="ACP-like"/>
    <property type="match status" value="1"/>
</dbReference>
<reference evidence="10 11" key="3">
    <citation type="submission" date="2017-03" db="EMBL/GenBank/DDBJ databases">
        <authorList>
            <person name="Afonso C.L."/>
            <person name="Miller P.J."/>
            <person name="Scott M.A."/>
            <person name="Spackman E."/>
            <person name="Goraichik I."/>
            <person name="Dimitrov K.M."/>
            <person name="Suarez D.L."/>
            <person name="Swayne D.E."/>
        </authorList>
    </citation>
    <scope>NUCLEOTIDE SEQUENCE [LARGE SCALE GENOMIC DNA]</scope>
    <source>
        <strain evidence="10">PRJEB14757</strain>
    </source>
</reference>
<dbReference type="GO" id="GO:0005737">
    <property type="term" value="C:cytoplasm"/>
    <property type="evidence" value="ECO:0007669"/>
    <property type="project" value="UniProtKB-SubCell"/>
</dbReference>
<dbReference type="EMBL" id="FWEV01000325">
    <property type="protein sequence ID" value="SLM32826.1"/>
    <property type="molecule type" value="Genomic_DNA"/>
</dbReference>
<dbReference type="InterPro" id="IPR036736">
    <property type="entry name" value="ACP-like_sf"/>
</dbReference>
<comment type="function">
    <text evidence="7">Carrier of the growing fatty acid chain in fatty acid biosynthesis.</text>
</comment>
<evidence type="ECO:0000256" key="7">
    <source>
        <dbReference type="HAMAP-Rule" id="MF_01217"/>
    </source>
</evidence>
<keyword evidence="1 7" id="KW-0596">Phosphopantetheine</keyword>
<dbReference type="Proteomes" id="UP000191931">
    <property type="component" value="Unassembled WGS sequence"/>
</dbReference>
<evidence type="ECO:0000256" key="3">
    <source>
        <dbReference type="ARBA" id="ARBA00022553"/>
    </source>
</evidence>
<dbReference type="InterPro" id="IPR006162">
    <property type="entry name" value="Ppantetheine_attach_site"/>
</dbReference>
<evidence type="ECO:0000259" key="8">
    <source>
        <dbReference type="PROSITE" id="PS50075"/>
    </source>
</evidence>
<feature type="modified residue" description="O-(pantetheine 4'-phosphoryl)serine" evidence="7">
    <location>
        <position position="42"/>
    </location>
</feature>
<dbReference type="SUPFAM" id="SSF47336">
    <property type="entry name" value="ACP-like"/>
    <property type="match status" value="1"/>
</dbReference>
<dbReference type="UniPathway" id="UPA00094"/>
<evidence type="ECO:0000256" key="6">
    <source>
        <dbReference type="ARBA" id="ARBA00023160"/>
    </source>
</evidence>
<protein>
    <recommendedName>
        <fullName evidence="7">Acyl carrier protein</fullName>
        <shortName evidence="7">ACP</shortName>
    </recommendedName>
</protein>
<dbReference type="EMBL" id="HF547348">
    <property type="protein sequence ID" value="CCO06775.1"/>
    <property type="molecule type" value="Genomic_DNA"/>
</dbReference>
<dbReference type="InterPro" id="IPR009081">
    <property type="entry name" value="PP-bd_ACP"/>
</dbReference>
<dbReference type="GO" id="GO:0016020">
    <property type="term" value="C:membrane"/>
    <property type="evidence" value="ECO:0007669"/>
    <property type="project" value="GOC"/>
</dbReference>
<proteinExistence type="inferred from homology"/>
<evidence type="ECO:0000256" key="5">
    <source>
        <dbReference type="ARBA" id="ARBA00023098"/>
    </source>
</evidence>
<evidence type="ECO:0000313" key="10">
    <source>
        <dbReference type="EMBL" id="SLM32826.1"/>
    </source>
</evidence>
<keyword evidence="3 7" id="KW-0597">Phosphoprotein</keyword>
<gene>
    <name evidence="7" type="primary">acpP</name>
    <name evidence="9" type="ORF">DEMABW1_80169</name>
    <name evidence="10" type="ORF">MTBBW1_80169</name>
</gene>
<dbReference type="STRING" id="1246637.MTBBW1_80169"/>
<sequence length="88" mass="10240">MNLSMDEKIIEMVNEVFMESFELEEEELIPEATIFEDLGLDSLDVVDLIVALQDKFNVTLRDDERVKNIVTLENLYDFIALIKTEHTC</sequence>
<dbReference type="PROSITE" id="PS50075">
    <property type="entry name" value="CARRIER"/>
    <property type="match status" value="1"/>
</dbReference>
<dbReference type="GO" id="GO:0036104">
    <property type="term" value="P:Kdo2-lipid A biosynthetic process"/>
    <property type="evidence" value="ECO:0007669"/>
    <property type="project" value="UniProtKB-UniPathway"/>
</dbReference>
<dbReference type="PROSITE" id="PS00012">
    <property type="entry name" value="PHOSPHOPANTETHEINE"/>
    <property type="match status" value="1"/>
</dbReference>
<evidence type="ECO:0000256" key="4">
    <source>
        <dbReference type="ARBA" id="ARBA00022832"/>
    </source>
</evidence>
<evidence type="ECO:0000313" key="11">
    <source>
        <dbReference type="Proteomes" id="UP000191931"/>
    </source>
</evidence>
<accession>L0R5H3</accession>
<reference evidence="9" key="2">
    <citation type="submission" date="2012-12" db="EMBL/GenBank/DDBJ databases">
        <title>Region harboring genes involved in magnetosome formation of Candidatus Desulfamplus magnetosmortis.</title>
        <authorList>
            <person name="Lefevre C.T."/>
            <person name="Bazylinski D.A."/>
        </authorList>
    </citation>
    <scope>NUCLEOTIDE SEQUENCE</scope>
    <source>
        <strain evidence="9">BW-1</strain>
    </source>
</reference>
<keyword evidence="11" id="KW-1185">Reference proteome</keyword>
<dbReference type="HAMAP" id="MF_01217">
    <property type="entry name" value="Acyl_carrier"/>
    <property type="match status" value="1"/>
</dbReference>
<keyword evidence="7" id="KW-0963">Cytoplasm</keyword>
<comment type="similarity">
    <text evidence="7">Belongs to the acyl carrier protein (ACP) family.</text>
</comment>
<dbReference type="GO" id="GO:0000036">
    <property type="term" value="F:acyl carrier activity"/>
    <property type="evidence" value="ECO:0007669"/>
    <property type="project" value="UniProtKB-UniRule"/>
</dbReference>
<comment type="PTM">
    <text evidence="7">4'-phosphopantetheine is transferred from CoA to a specific serine of apo-ACP by AcpS. This modification is essential for activity because fatty acids are bound in thioester linkage to the sulfhydryl of the prosthetic group.</text>
</comment>
<keyword evidence="5 7" id="KW-0443">Lipid metabolism</keyword>
<dbReference type="InterPro" id="IPR003231">
    <property type="entry name" value="ACP"/>
</dbReference>
<dbReference type="Pfam" id="PF00550">
    <property type="entry name" value="PP-binding"/>
    <property type="match status" value="1"/>
</dbReference>
<evidence type="ECO:0000256" key="1">
    <source>
        <dbReference type="ARBA" id="ARBA00022450"/>
    </source>
</evidence>
<dbReference type="UniPathway" id="UPA00360"/>
<dbReference type="RefSeq" id="WP_080798469.1">
    <property type="nucleotide sequence ID" value="NZ_LT828540.1"/>
</dbReference>
<keyword evidence="2 7" id="KW-0444">Lipid biosynthesis</keyword>
<evidence type="ECO:0000256" key="2">
    <source>
        <dbReference type="ARBA" id="ARBA00022516"/>
    </source>
</evidence>
<keyword evidence="4 7" id="KW-0276">Fatty acid metabolism</keyword>
<name>L0R5H3_9BACT</name>
<feature type="domain" description="Carrier" evidence="8">
    <location>
        <begin position="7"/>
        <end position="83"/>
    </location>
</feature>
<evidence type="ECO:0000313" key="9">
    <source>
        <dbReference type="EMBL" id="CCO06775.1"/>
    </source>
</evidence>
<comment type="pathway">
    <text evidence="7">Lipid metabolism; fatty acid biosynthesis.</text>
</comment>
<reference evidence="9" key="1">
    <citation type="submission" date="2012-10" db="EMBL/GenBank/DDBJ databases">
        <authorList>
            <person name="Lefevre C."/>
        </authorList>
    </citation>
    <scope>NUCLEOTIDE SEQUENCE</scope>
    <source>
        <strain evidence="9">BW-1</strain>
    </source>
</reference>
<comment type="subcellular location">
    <subcellularLocation>
        <location evidence="7">Cytoplasm</location>
    </subcellularLocation>
</comment>
<organism evidence="9">
    <name type="scientific">Desulfamplus magnetovallimortis</name>
    <dbReference type="NCBI Taxonomy" id="1246637"/>
    <lineage>
        <taxon>Bacteria</taxon>
        <taxon>Pseudomonadati</taxon>
        <taxon>Thermodesulfobacteriota</taxon>
        <taxon>Desulfobacteria</taxon>
        <taxon>Desulfobacterales</taxon>
        <taxon>Desulfobacteraceae</taxon>
        <taxon>Desulfamplus</taxon>
    </lineage>
</organism>